<dbReference type="PROSITE" id="PS52004">
    <property type="entry name" value="KS3_2"/>
    <property type="match status" value="1"/>
</dbReference>
<dbReference type="EC" id="2.3.1.179" evidence="6"/>
<keyword evidence="3 4" id="KW-0808">Transferase</keyword>
<evidence type="ECO:0000259" key="5">
    <source>
        <dbReference type="PROSITE" id="PS52004"/>
    </source>
</evidence>
<evidence type="ECO:0000313" key="7">
    <source>
        <dbReference type="Proteomes" id="UP000249005"/>
    </source>
</evidence>
<comment type="pathway">
    <text evidence="1">Lipid metabolism; fatty acid biosynthesis.</text>
</comment>
<dbReference type="NCBIfam" id="NF006618">
    <property type="entry name" value="PRK09185.1"/>
    <property type="match status" value="1"/>
</dbReference>
<feature type="domain" description="Ketosynthase family 3 (KS3)" evidence="5">
    <location>
        <begin position="1"/>
        <end position="387"/>
    </location>
</feature>
<dbReference type="EMBL" id="LS483470">
    <property type="protein sequence ID" value="SQI44446.1"/>
    <property type="molecule type" value="Genomic_DNA"/>
</dbReference>
<name>A0A2X4UX53_9GAMM</name>
<dbReference type="Pfam" id="PF02801">
    <property type="entry name" value="Ketoacyl-synt_C"/>
    <property type="match status" value="1"/>
</dbReference>
<dbReference type="UniPathway" id="UPA00094"/>
<dbReference type="PROSITE" id="PS00606">
    <property type="entry name" value="KS3_1"/>
    <property type="match status" value="1"/>
</dbReference>
<dbReference type="Pfam" id="PF00109">
    <property type="entry name" value="ketoacyl-synt"/>
    <property type="match status" value="1"/>
</dbReference>
<keyword evidence="6" id="KW-0012">Acyltransferase</keyword>
<evidence type="ECO:0000313" key="6">
    <source>
        <dbReference type="EMBL" id="SQI44446.1"/>
    </source>
</evidence>
<reference evidence="6 7" key="1">
    <citation type="submission" date="2018-06" db="EMBL/GenBank/DDBJ databases">
        <authorList>
            <consortium name="Pathogen Informatics"/>
            <person name="Doyle S."/>
        </authorList>
    </citation>
    <scope>NUCLEOTIDE SEQUENCE [LARGE SCALE GENOMIC DNA]</scope>
    <source>
        <strain evidence="6 7">NCTC12151</strain>
    </source>
</reference>
<keyword evidence="7" id="KW-1185">Reference proteome</keyword>
<organism evidence="6 7">
    <name type="scientific">Leminorella richardii</name>
    <dbReference type="NCBI Taxonomy" id="158841"/>
    <lineage>
        <taxon>Bacteria</taxon>
        <taxon>Pseudomonadati</taxon>
        <taxon>Pseudomonadota</taxon>
        <taxon>Gammaproteobacteria</taxon>
        <taxon>Enterobacterales</taxon>
        <taxon>Budviciaceae</taxon>
        <taxon>Leminorella</taxon>
    </lineage>
</organism>
<dbReference type="InterPro" id="IPR016039">
    <property type="entry name" value="Thiolase-like"/>
</dbReference>
<gene>
    <name evidence="6" type="primary">fabF_3</name>
    <name evidence="6" type="ORF">NCTC12151_03682</name>
</gene>
<dbReference type="GO" id="GO:0004315">
    <property type="term" value="F:3-oxoacyl-[acyl-carrier-protein] synthase activity"/>
    <property type="evidence" value="ECO:0007669"/>
    <property type="project" value="UniProtKB-EC"/>
</dbReference>
<dbReference type="PANTHER" id="PTHR11712:SF320">
    <property type="entry name" value="BETA-KETOACYL SYNTHASE"/>
    <property type="match status" value="1"/>
</dbReference>
<accession>A0A2X4UX53</accession>
<dbReference type="SUPFAM" id="SSF53901">
    <property type="entry name" value="Thiolase-like"/>
    <property type="match status" value="2"/>
</dbReference>
<dbReference type="OrthoDB" id="9808669at2"/>
<dbReference type="CDD" id="cd00834">
    <property type="entry name" value="KAS_I_II"/>
    <property type="match status" value="1"/>
</dbReference>
<dbReference type="Gene3D" id="3.40.47.10">
    <property type="match status" value="2"/>
</dbReference>
<dbReference type="Proteomes" id="UP000249005">
    <property type="component" value="Chromosome 1"/>
</dbReference>
<evidence type="ECO:0000256" key="1">
    <source>
        <dbReference type="ARBA" id="ARBA00005194"/>
    </source>
</evidence>
<evidence type="ECO:0000256" key="4">
    <source>
        <dbReference type="RuleBase" id="RU003694"/>
    </source>
</evidence>
<comment type="similarity">
    <text evidence="2 4">Belongs to the thiolase-like superfamily. Beta-ketoacyl-ACP synthases family.</text>
</comment>
<sequence>MISISCAGLTNSLGSELNEISASLASGRSGLAPKDGWLLNGKSTWIGAATCELPNVPPHLSRHSSRNNRLLMSALAQIRPQVDDAIARFGTHRVAVVMGTSTSGIHEGELAIAHQLEHGVLPEHYHYQQQELGDPSSFLAALLSLNGPAYTLSTACSSSARAIISGARLIQAGLADAALVGGADSLCRMAINGFDSLESVSYQRCRPFAKDRDGINIGESAGLILLTREPSRVALLGYGESSDAWHMSAPHPQGEGAERAMRMALAQADMTPEQVGYVNLHGTATPLNDSAESLAVHRVFGSETPCSSTKHLTGHTLGAAGITEAILSWLILDRDLTLPVQDFSSSDKDDTIADIHLVTQPRRLTKKAIISNSFAFGGNNACILLGEVG</sequence>
<dbReference type="RefSeq" id="WP_111741911.1">
    <property type="nucleotide sequence ID" value="NZ_LR698987.1"/>
</dbReference>
<dbReference type="InterPro" id="IPR020841">
    <property type="entry name" value="PKS_Beta-ketoAc_synthase_dom"/>
</dbReference>
<dbReference type="KEGG" id="lri:NCTC12151_03682"/>
<dbReference type="InterPro" id="IPR014030">
    <property type="entry name" value="Ketoacyl_synth_N"/>
</dbReference>
<dbReference type="InterPro" id="IPR018201">
    <property type="entry name" value="Ketoacyl_synth_AS"/>
</dbReference>
<dbReference type="AlphaFoldDB" id="A0A2X4UX53"/>
<proteinExistence type="inferred from homology"/>
<evidence type="ECO:0000256" key="3">
    <source>
        <dbReference type="ARBA" id="ARBA00022679"/>
    </source>
</evidence>
<dbReference type="GO" id="GO:0006633">
    <property type="term" value="P:fatty acid biosynthetic process"/>
    <property type="evidence" value="ECO:0007669"/>
    <property type="project" value="UniProtKB-UniPathway"/>
</dbReference>
<protein>
    <submittedName>
        <fullName evidence="6">3-oxoacyl-[acyl-carrier-protein] synthase 2</fullName>
        <ecNumber evidence="6">2.3.1.179</ecNumber>
    </submittedName>
</protein>
<dbReference type="PANTHER" id="PTHR11712">
    <property type="entry name" value="POLYKETIDE SYNTHASE-RELATED"/>
    <property type="match status" value="1"/>
</dbReference>
<evidence type="ECO:0000256" key="2">
    <source>
        <dbReference type="ARBA" id="ARBA00008467"/>
    </source>
</evidence>
<dbReference type="InterPro" id="IPR000794">
    <property type="entry name" value="Beta-ketoacyl_synthase"/>
</dbReference>
<dbReference type="InterPro" id="IPR014031">
    <property type="entry name" value="Ketoacyl_synth_C"/>
</dbReference>
<dbReference type="SMART" id="SM00825">
    <property type="entry name" value="PKS_KS"/>
    <property type="match status" value="1"/>
</dbReference>
<dbReference type="GO" id="GO:0005829">
    <property type="term" value="C:cytosol"/>
    <property type="evidence" value="ECO:0007669"/>
    <property type="project" value="TreeGrafter"/>
</dbReference>